<dbReference type="RefSeq" id="WP_013676214.1">
    <property type="nucleotide sequence ID" value="NC_015312.1"/>
</dbReference>
<evidence type="ECO:0000256" key="2">
    <source>
        <dbReference type="SAM" id="SignalP"/>
    </source>
</evidence>
<organism evidence="3 4">
    <name type="scientific">Pseudonocardia dioxanivorans (strain ATCC 55486 / DSM 44775 / JCM 13855 / CB1190)</name>
    <dbReference type="NCBI Taxonomy" id="675635"/>
    <lineage>
        <taxon>Bacteria</taxon>
        <taxon>Bacillati</taxon>
        <taxon>Actinomycetota</taxon>
        <taxon>Actinomycetes</taxon>
        <taxon>Pseudonocardiales</taxon>
        <taxon>Pseudonocardiaceae</taxon>
        <taxon>Pseudonocardia</taxon>
    </lineage>
</organism>
<dbReference type="Gene3D" id="2.115.10.20">
    <property type="entry name" value="Glycosyl hydrolase domain, family 43"/>
    <property type="match status" value="1"/>
</dbReference>
<dbReference type="Proteomes" id="UP000007809">
    <property type="component" value="Chromosome"/>
</dbReference>
<evidence type="ECO:0000256" key="1">
    <source>
        <dbReference type="SAM" id="MobiDB-lite"/>
    </source>
</evidence>
<reference evidence="3 4" key="1">
    <citation type="journal article" date="2011" name="J. Bacteriol.">
        <title>Genome sequence of the 1,4-dioxane-degrading Pseudonocardia dioxanivorans strain CB1190.</title>
        <authorList>
            <person name="Sales C.M."/>
            <person name="Mahendra S."/>
            <person name="Grostern A."/>
            <person name="Parales R.E."/>
            <person name="Goodwin L.A."/>
            <person name="Woyke T."/>
            <person name="Nolan M."/>
            <person name="Lapidus A."/>
            <person name="Chertkov O."/>
            <person name="Ovchinnikova G."/>
            <person name="Sczyrba A."/>
            <person name="Alvarez-Cohen L."/>
        </authorList>
    </citation>
    <scope>NUCLEOTIDE SEQUENCE [LARGE SCALE GENOMIC DNA]</scope>
    <source>
        <strain evidence="4">ATCC 55486 / DSM 44775 / JCM 13855 / CB1190</strain>
    </source>
</reference>
<dbReference type="OrthoDB" id="9758923at2"/>
<dbReference type="AlphaFoldDB" id="F4CT81"/>
<dbReference type="HOGENOM" id="CLU_609526_0_0_11"/>
<name>F4CT81_PSEUX</name>
<keyword evidence="2" id="KW-0732">Signal</keyword>
<feature type="chain" id="PRO_5003306718" description="Glycoside hydrolase family 43" evidence="2">
    <location>
        <begin position="36"/>
        <end position="449"/>
    </location>
</feature>
<feature type="region of interest" description="Disordered" evidence="1">
    <location>
        <begin position="285"/>
        <end position="307"/>
    </location>
</feature>
<feature type="compositionally biased region" description="Pro residues" evidence="1">
    <location>
        <begin position="37"/>
        <end position="52"/>
    </location>
</feature>
<accession>F4CT81</accession>
<gene>
    <name evidence="3" type="ordered locus">Psed_4136</name>
</gene>
<dbReference type="eggNOG" id="ENOG5030JU3">
    <property type="taxonomic scope" value="Bacteria"/>
</dbReference>
<evidence type="ECO:0000313" key="4">
    <source>
        <dbReference type="Proteomes" id="UP000007809"/>
    </source>
</evidence>
<dbReference type="STRING" id="675635.Psed_4136"/>
<feature type="signal peptide" evidence="2">
    <location>
        <begin position="1"/>
        <end position="35"/>
    </location>
</feature>
<keyword evidence="4" id="KW-1185">Reference proteome</keyword>
<dbReference type="EMBL" id="CP002593">
    <property type="protein sequence ID" value="AEA26299.1"/>
    <property type="molecule type" value="Genomic_DNA"/>
</dbReference>
<feature type="region of interest" description="Disordered" evidence="1">
    <location>
        <begin position="77"/>
        <end position="99"/>
    </location>
</feature>
<proteinExistence type="predicted"/>
<dbReference type="InterPro" id="IPR023296">
    <property type="entry name" value="Glyco_hydro_beta-prop_sf"/>
</dbReference>
<evidence type="ECO:0008006" key="5">
    <source>
        <dbReference type="Google" id="ProtNLM"/>
    </source>
</evidence>
<sequence length="449" mass="45159">MREGGRRVTTALAGAVVAGAVVVAGLAGVPTPAAAAAPPPTAQPTALPPAPSAAPSTLPLLVPPTSELPLLVPTSTVPATASAPAPAPTSSVVPTTGPSAPSGVTISGLDLHDGTMLQSGGVDLLYGTMYGCGFEWGVSSPWCGFGVSEASTPAGPWSAPTRLFAPTDVSPFTGTTWQAICGDSGAGCFNPRMLHRSGWGDDDGAWILWFNAPDDFARTRANAYYAMECAGPTGPCGGAGRTTTKPSLHDCTDNGDFSLVPDDPRPPMMLCTMADQTLASERLSASGTAGAGGGSHDLAGLTNTEAPGAYRDPSTGTWILTYSDPNCGYCAGAPTGYATAPGLDGPWTAPANTNPDWGAPPSGRRAISATSCGGQSRTVVTLSGQAYQLIDLWLGTRNETRAGIRLEPLVYRGASAPGTPLQAFAPWTCGAVEGGPHGTGHRGSAASPG</sequence>
<dbReference type="KEGG" id="pdx:Psed_4136"/>
<feature type="region of interest" description="Disordered" evidence="1">
    <location>
        <begin position="32"/>
        <end position="59"/>
    </location>
</feature>
<dbReference type="SUPFAM" id="SSF75005">
    <property type="entry name" value="Arabinanase/levansucrase/invertase"/>
    <property type="match status" value="1"/>
</dbReference>
<evidence type="ECO:0000313" key="3">
    <source>
        <dbReference type="EMBL" id="AEA26299.1"/>
    </source>
</evidence>
<protein>
    <recommendedName>
        <fullName evidence="5">Glycoside hydrolase family 43</fullName>
    </recommendedName>
</protein>